<comment type="caution">
    <text evidence="2">The sequence shown here is derived from an EMBL/GenBank/DDBJ whole genome shotgun (WGS) entry which is preliminary data.</text>
</comment>
<dbReference type="EMBL" id="JAIQCV010000008">
    <property type="protein sequence ID" value="KAH1073296.1"/>
    <property type="molecule type" value="Genomic_DNA"/>
</dbReference>
<reference evidence="2 3" key="1">
    <citation type="journal article" date="2021" name="Plant Biotechnol. J.">
        <title>Multi-omics assisted identification of the key and species-specific regulatory components of drought-tolerant mechanisms in Gossypium stocksii.</title>
        <authorList>
            <person name="Yu D."/>
            <person name="Ke L."/>
            <person name="Zhang D."/>
            <person name="Wu Y."/>
            <person name="Sun Y."/>
            <person name="Mei J."/>
            <person name="Sun J."/>
            <person name="Sun Y."/>
        </authorList>
    </citation>
    <scope>NUCLEOTIDE SEQUENCE [LARGE SCALE GENOMIC DNA]</scope>
    <source>
        <strain evidence="3">cv. E1</strain>
        <tissue evidence="2">Leaf</tissue>
    </source>
</reference>
<evidence type="ECO:0000313" key="3">
    <source>
        <dbReference type="Proteomes" id="UP000828251"/>
    </source>
</evidence>
<dbReference type="InterPro" id="IPR040256">
    <property type="entry name" value="At4g02000-like"/>
</dbReference>
<proteinExistence type="predicted"/>
<dbReference type="InterPro" id="IPR025558">
    <property type="entry name" value="DUF4283"/>
</dbReference>
<feature type="domain" description="DUF4283" evidence="1">
    <location>
        <begin position="4"/>
        <end position="81"/>
    </location>
</feature>
<protein>
    <recommendedName>
        <fullName evidence="1">DUF4283 domain-containing protein</fullName>
    </recommendedName>
</protein>
<dbReference type="PANTHER" id="PTHR31286:SF173">
    <property type="entry name" value="DUF4283 DOMAIN-CONTAINING PROTEIN"/>
    <property type="match status" value="1"/>
</dbReference>
<name>A0A9D3V896_9ROSI</name>
<sequence>MATSMVFKLLRRNIGFEELQIQMYSLLKPSMAFQLMHIENGYFLVKSQNSEDYVKVLSQGPWTIFGQYRMVQPWIMDFNPAKPYPSIVMTWI</sequence>
<dbReference type="Proteomes" id="UP000828251">
    <property type="component" value="Unassembled WGS sequence"/>
</dbReference>
<dbReference type="AlphaFoldDB" id="A0A9D3V896"/>
<evidence type="ECO:0000259" key="1">
    <source>
        <dbReference type="Pfam" id="PF14111"/>
    </source>
</evidence>
<evidence type="ECO:0000313" key="2">
    <source>
        <dbReference type="EMBL" id="KAH1073296.1"/>
    </source>
</evidence>
<dbReference type="PANTHER" id="PTHR31286">
    <property type="entry name" value="GLYCINE-RICH CELL WALL STRUCTURAL PROTEIN 1.8-LIKE"/>
    <property type="match status" value="1"/>
</dbReference>
<dbReference type="Pfam" id="PF14111">
    <property type="entry name" value="DUF4283"/>
    <property type="match status" value="1"/>
</dbReference>
<gene>
    <name evidence="2" type="ORF">J1N35_025624</name>
</gene>
<keyword evidence="3" id="KW-1185">Reference proteome</keyword>
<dbReference type="OrthoDB" id="1001625at2759"/>
<organism evidence="2 3">
    <name type="scientific">Gossypium stocksii</name>
    <dbReference type="NCBI Taxonomy" id="47602"/>
    <lineage>
        <taxon>Eukaryota</taxon>
        <taxon>Viridiplantae</taxon>
        <taxon>Streptophyta</taxon>
        <taxon>Embryophyta</taxon>
        <taxon>Tracheophyta</taxon>
        <taxon>Spermatophyta</taxon>
        <taxon>Magnoliopsida</taxon>
        <taxon>eudicotyledons</taxon>
        <taxon>Gunneridae</taxon>
        <taxon>Pentapetalae</taxon>
        <taxon>rosids</taxon>
        <taxon>malvids</taxon>
        <taxon>Malvales</taxon>
        <taxon>Malvaceae</taxon>
        <taxon>Malvoideae</taxon>
        <taxon>Gossypium</taxon>
    </lineage>
</organism>
<accession>A0A9D3V896</accession>